<dbReference type="Proteomes" id="UP000814140">
    <property type="component" value="Unassembled WGS sequence"/>
</dbReference>
<sequence length="806" mass="87407">MVAPVPRVTTPPTTTARRSSSISTSSPPSSITRGATARSAVNPRVSSSLSSPSRRGSVKSATPPPVPAANGETKESLATALKHEIEEKEQLLVQVQNKDQTITTLTQENDNVSSALHAAEARLYELYSEQNRAEEEMAARIEVAEKLRTQVRELEKEKRDLHRRYNEQTSTFEAERQAFYDNEQHLKSRIQSLTQARKQLPAPRSPSIVVDSESEAEMEEEDDGEPEQPSTPSQEKRELDAEPAEMTALRLELSTLSTSYASLQSTLVLLQTQLVDLKRVNHELQEENESYNILLREKTLSGQFDLMKQVGSGSASSSDQDDEDGRTDDTGDGRSMRSSTRSALGTVEEHPEEVLDPEYDHVNGIEDGDKDLEDGDPQSLAASNRSARHTRHNRRHGSSASRSPTARGESLADLPITGPGLDLAAELGRAQNKDILEGRAVDDRDRSVVNKSGKRGKKGSSDSNRKLSFSEPGAIEPSGSANDVDSLRTEIKSLKDANKALSLYASKIIDRIISQEGFEHVLAVDYENIPPTPSTATFVPPPKSDEKSKRRNTITMFSRSTSNPTPVLPQPEKLTTFDSPPIASPKTASAARANRRSLSFDWRGFSVFGGGEKKPEPNPNLRPLTLKGGSSPSIPGARKLETHEDEEDRKERERLNATMKLMGIDKPPAPPPMVKSFSTPEGPVSSPILDGAASPATSTPPSRFSFFRRATAPSDASSTKSAPSSTNDNPATLTQEALAQAEAESTLAALDAQERVLSLELAKGGSGGFTEIVPRRKSGSRRSRTSGGGSGSTVWSAGMSREDGDE</sequence>
<comment type="caution">
    <text evidence="1">The sequence shown here is derived from an EMBL/GenBank/DDBJ whole genome shotgun (WGS) entry which is preliminary data.</text>
</comment>
<accession>A0ACB8TIT8</accession>
<organism evidence="1 2">
    <name type="scientific">Artomyces pyxidatus</name>
    <dbReference type="NCBI Taxonomy" id="48021"/>
    <lineage>
        <taxon>Eukaryota</taxon>
        <taxon>Fungi</taxon>
        <taxon>Dikarya</taxon>
        <taxon>Basidiomycota</taxon>
        <taxon>Agaricomycotina</taxon>
        <taxon>Agaricomycetes</taxon>
        <taxon>Russulales</taxon>
        <taxon>Auriscalpiaceae</taxon>
        <taxon>Artomyces</taxon>
    </lineage>
</organism>
<evidence type="ECO:0000313" key="1">
    <source>
        <dbReference type="EMBL" id="KAI0068386.1"/>
    </source>
</evidence>
<name>A0ACB8TIT8_9AGAM</name>
<dbReference type="EMBL" id="MU277188">
    <property type="protein sequence ID" value="KAI0068386.1"/>
    <property type="molecule type" value="Genomic_DNA"/>
</dbReference>
<keyword evidence="2" id="KW-1185">Reference proteome</keyword>
<proteinExistence type="predicted"/>
<protein>
    <submittedName>
        <fullName evidence="1">Uncharacterized protein</fullName>
    </submittedName>
</protein>
<evidence type="ECO:0000313" key="2">
    <source>
        <dbReference type="Proteomes" id="UP000814140"/>
    </source>
</evidence>
<gene>
    <name evidence="1" type="ORF">BV25DRAFT_1846401</name>
</gene>
<reference evidence="1" key="1">
    <citation type="submission" date="2021-03" db="EMBL/GenBank/DDBJ databases">
        <authorList>
            <consortium name="DOE Joint Genome Institute"/>
            <person name="Ahrendt S."/>
            <person name="Looney B.P."/>
            <person name="Miyauchi S."/>
            <person name="Morin E."/>
            <person name="Drula E."/>
            <person name="Courty P.E."/>
            <person name="Chicoki N."/>
            <person name="Fauchery L."/>
            <person name="Kohler A."/>
            <person name="Kuo A."/>
            <person name="Labutti K."/>
            <person name="Pangilinan J."/>
            <person name="Lipzen A."/>
            <person name="Riley R."/>
            <person name="Andreopoulos W."/>
            <person name="He G."/>
            <person name="Johnson J."/>
            <person name="Barry K.W."/>
            <person name="Grigoriev I.V."/>
            <person name="Nagy L."/>
            <person name="Hibbett D."/>
            <person name="Henrissat B."/>
            <person name="Matheny P.B."/>
            <person name="Labbe J."/>
            <person name="Martin F."/>
        </authorList>
    </citation>
    <scope>NUCLEOTIDE SEQUENCE</scope>
    <source>
        <strain evidence="1">HHB10654</strain>
    </source>
</reference>
<reference evidence="1" key="2">
    <citation type="journal article" date="2022" name="New Phytol.">
        <title>Evolutionary transition to the ectomycorrhizal habit in the genomes of a hyperdiverse lineage of mushroom-forming fungi.</title>
        <authorList>
            <person name="Looney B."/>
            <person name="Miyauchi S."/>
            <person name="Morin E."/>
            <person name="Drula E."/>
            <person name="Courty P.E."/>
            <person name="Kohler A."/>
            <person name="Kuo A."/>
            <person name="LaButti K."/>
            <person name="Pangilinan J."/>
            <person name="Lipzen A."/>
            <person name="Riley R."/>
            <person name="Andreopoulos W."/>
            <person name="He G."/>
            <person name="Johnson J."/>
            <person name="Nolan M."/>
            <person name="Tritt A."/>
            <person name="Barry K.W."/>
            <person name="Grigoriev I.V."/>
            <person name="Nagy L.G."/>
            <person name="Hibbett D."/>
            <person name="Henrissat B."/>
            <person name="Matheny P.B."/>
            <person name="Labbe J."/>
            <person name="Martin F.M."/>
        </authorList>
    </citation>
    <scope>NUCLEOTIDE SEQUENCE</scope>
    <source>
        <strain evidence="1">HHB10654</strain>
    </source>
</reference>